<name>A0A829YED4_9GAMM</name>
<accession>A0A829YED4</accession>
<dbReference type="AlphaFoldDB" id="A0A829YED4"/>
<gene>
    <name evidence="6" type="ORF">GCM10011487_35900</name>
</gene>
<evidence type="ECO:0000313" key="6">
    <source>
        <dbReference type="EMBL" id="GFE81590.1"/>
    </source>
</evidence>
<dbReference type="PANTHER" id="PTHR30537">
    <property type="entry name" value="HTH-TYPE TRANSCRIPTIONAL REGULATOR"/>
    <property type="match status" value="1"/>
</dbReference>
<evidence type="ECO:0000256" key="1">
    <source>
        <dbReference type="ARBA" id="ARBA00009437"/>
    </source>
</evidence>
<dbReference type="Pfam" id="PF00126">
    <property type="entry name" value="HTH_1"/>
    <property type="match status" value="1"/>
</dbReference>
<proteinExistence type="inferred from homology"/>
<comment type="caution">
    <text evidence="6">The sequence shown here is derived from an EMBL/GenBank/DDBJ whole genome shotgun (WGS) entry which is preliminary data.</text>
</comment>
<organism evidence="6 7">
    <name type="scientific">Steroidobacter agaridevorans</name>
    <dbReference type="NCBI Taxonomy" id="2695856"/>
    <lineage>
        <taxon>Bacteria</taxon>
        <taxon>Pseudomonadati</taxon>
        <taxon>Pseudomonadota</taxon>
        <taxon>Gammaproteobacteria</taxon>
        <taxon>Steroidobacterales</taxon>
        <taxon>Steroidobacteraceae</taxon>
        <taxon>Steroidobacter</taxon>
    </lineage>
</organism>
<dbReference type="GO" id="GO:0006351">
    <property type="term" value="P:DNA-templated transcription"/>
    <property type="evidence" value="ECO:0007669"/>
    <property type="project" value="TreeGrafter"/>
</dbReference>
<dbReference type="EMBL" id="BLJN01000003">
    <property type="protein sequence ID" value="GFE81590.1"/>
    <property type="molecule type" value="Genomic_DNA"/>
</dbReference>
<protein>
    <submittedName>
        <fullName evidence="6">LysR family transcriptional regulator</fullName>
    </submittedName>
</protein>
<dbReference type="PROSITE" id="PS50931">
    <property type="entry name" value="HTH_LYSR"/>
    <property type="match status" value="1"/>
</dbReference>
<comment type="similarity">
    <text evidence="1">Belongs to the LysR transcriptional regulatory family.</text>
</comment>
<evidence type="ECO:0000313" key="7">
    <source>
        <dbReference type="Proteomes" id="UP000445000"/>
    </source>
</evidence>
<reference evidence="7" key="1">
    <citation type="submission" date="2020-01" db="EMBL/GenBank/DDBJ databases">
        <title>'Steroidobacter agaridevorans' sp. nov., agar-degrading bacteria isolated from rhizosphere soils.</title>
        <authorList>
            <person name="Ikenaga M."/>
            <person name="Kataoka M."/>
            <person name="Murouchi A."/>
            <person name="Katsuragi S."/>
            <person name="Sakai M."/>
        </authorList>
    </citation>
    <scope>NUCLEOTIDE SEQUENCE [LARGE SCALE GENOMIC DNA]</scope>
    <source>
        <strain evidence="7">YU21-B</strain>
    </source>
</reference>
<dbReference type="RefSeq" id="WP_161813216.1">
    <property type="nucleotide sequence ID" value="NZ_BLJN01000003.1"/>
</dbReference>
<evidence type="ECO:0000256" key="4">
    <source>
        <dbReference type="ARBA" id="ARBA00023163"/>
    </source>
</evidence>
<keyword evidence="4" id="KW-0804">Transcription</keyword>
<dbReference type="SUPFAM" id="SSF46785">
    <property type="entry name" value="Winged helix' DNA-binding domain"/>
    <property type="match status" value="1"/>
</dbReference>
<dbReference type="Proteomes" id="UP000445000">
    <property type="component" value="Unassembled WGS sequence"/>
</dbReference>
<sequence length="298" mass="33207">MDNRTGEIEAFLRSVEGGSFAAAAKALRQTPSAVSRSVARLEARLGVRLLTRTTRSLSVTPEGEKFRVQAQKLLLDLDELERSFTTDKSEPRGRLRVSASTPFGIHRVIPVLPEFLQRYPKITVDLSLTDALVDLVSERTDVAIRHGALRDSSLRARRLGSSRWLVVAAPEYLQRHGTPQTPADLDRHNCLNFNYRRTIEGWTFRAGQRSKQFHVTGNFIANSGESLRLMCVGGAGIARLADFLVGDDVRAGRLVPLLQDHIKADSEDIHALYIGHARLAARVRVFMDFLVERVSIAD</sequence>
<keyword evidence="7" id="KW-1185">Reference proteome</keyword>
<dbReference type="InterPro" id="IPR036388">
    <property type="entry name" value="WH-like_DNA-bd_sf"/>
</dbReference>
<dbReference type="InterPro" id="IPR058163">
    <property type="entry name" value="LysR-type_TF_proteobact-type"/>
</dbReference>
<dbReference type="Gene3D" id="1.10.10.10">
    <property type="entry name" value="Winged helix-like DNA-binding domain superfamily/Winged helix DNA-binding domain"/>
    <property type="match status" value="1"/>
</dbReference>
<evidence type="ECO:0000259" key="5">
    <source>
        <dbReference type="PROSITE" id="PS50931"/>
    </source>
</evidence>
<dbReference type="GO" id="GO:0003700">
    <property type="term" value="F:DNA-binding transcription factor activity"/>
    <property type="evidence" value="ECO:0007669"/>
    <property type="project" value="InterPro"/>
</dbReference>
<dbReference type="InterPro" id="IPR005119">
    <property type="entry name" value="LysR_subst-bd"/>
</dbReference>
<dbReference type="FunFam" id="3.40.190.290:FF:000001">
    <property type="entry name" value="Transcriptional regulator, LysR family"/>
    <property type="match status" value="1"/>
</dbReference>
<evidence type="ECO:0000256" key="2">
    <source>
        <dbReference type="ARBA" id="ARBA00023015"/>
    </source>
</evidence>
<keyword evidence="2" id="KW-0805">Transcription regulation</keyword>
<dbReference type="Gene3D" id="3.40.190.290">
    <property type="match status" value="1"/>
</dbReference>
<dbReference type="FunFam" id="1.10.10.10:FF:000001">
    <property type="entry name" value="LysR family transcriptional regulator"/>
    <property type="match status" value="1"/>
</dbReference>
<dbReference type="InterPro" id="IPR000847">
    <property type="entry name" value="LysR_HTH_N"/>
</dbReference>
<dbReference type="PANTHER" id="PTHR30537:SF71">
    <property type="entry name" value="TRANSCRIPTIONAL REGULATORY PROTEIN"/>
    <property type="match status" value="1"/>
</dbReference>
<dbReference type="Pfam" id="PF03466">
    <property type="entry name" value="LysR_substrate"/>
    <property type="match status" value="1"/>
</dbReference>
<dbReference type="SUPFAM" id="SSF53850">
    <property type="entry name" value="Periplasmic binding protein-like II"/>
    <property type="match status" value="1"/>
</dbReference>
<keyword evidence="3" id="KW-0238">DNA-binding</keyword>
<feature type="domain" description="HTH lysR-type" evidence="5">
    <location>
        <begin position="1"/>
        <end position="60"/>
    </location>
</feature>
<dbReference type="InterPro" id="IPR036390">
    <property type="entry name" value="WH_DNA-bd_sf"/>
</dbReference>
<evidence type="ECO:0000256" key="3">
    <source>
        <dbReference type="ARBA" id="ARBA00023125"/>
    </source>
</evidence>
<dbReference type="GO" id="GO:0043565">
    <property type="term" value="F:sequence-specific DNA binding"/>
    <property type="evidence" value="ECO:0007669"/>
    <property type="project" value="TreeGrafter"/>
</dbReference>